<reference evidence="1" key="2">
    <citation type="submission" date="2024-03" db="EMBL/GenBank/DDBJ databases">
        <authorList>
            <person name="Ni Y."/>
            <person name="Xu T."/>
            <person name="Yan S."/>
            <person name="Chen L."/>
            <person name="Wang Y."/>
        </authorList>
    </citation>
    <scope>NUCLEOTIDE SEQUENCE</scope>
    <source>
        <strain evidence="1">NMM1</strain>
    </source>
</reference>
<sequence length="127" mass="15117">MRYIRKYTMKEWSNFNTDIVLGVCLECDFETGDKDKICDHFDSTNHNFTWEIRNIQEVMCKKYNVILTDFQTKEEIEIERKRKSKERKIQILKKTGHVMGEIAVGTLALIQAFSSQPAPKKKRKRRK</sequence>
<proteinExistence type="predicted"/>
<organism evidence="1">
    <name type="scientific">Nitrosopumilaceae spindle-shaped virus</name>
    <dbReference type="NCBI Taxonomy" id="3065433"/>
    <lineage>
        <taxon>Viruses</taxon>
    </lineage>
</organism>
<reference evidence="1" key="1">
    <citation type="journal article" date="2024" name="Environ. Microbiol. Rep.">
        <title>Hiding in plain sight: The discovery of complete genomes of 11 hypothetical spindle-shaped viruses that putatively infect mesophilic ammonia-oxidizing archaea.</title>
        <authorList>
            <person name="Ni Y."/>
            <person name="Xu T."/>
            <person name="Yan S."/>
            <person name="Chen L."/>
            <person name="Wang Y."/>
        </authorList>
    </citation>
    <scope>NUCLEOTIDE SEQUENCE</scope>
    <source>
        <strain evidence="1">NMM1</strain>
    </source>
</reference>
<evidence type="ECO:0000313" key="1">
    <source>
        <dbReference type="EMBL" id="DBA52126.1"/>
    </source>
</evidence>
<dbReference type="EMBL" id="BK067790">
    <property type="protein sequence ID" value="DBA52126.1"/>
    <property type="molecule type" value="Genomic_DNA"/>
</dbReference>
<accession>A0AAT9JA83</accession>
<name>A0AAT9JA83_9VIRU</name>
<protein>
    <submittedName>
        <fullName evidence="1">ORF41</fullName>
    </submittedName>
</protein>